<comment type="similarity">
    <text evidence="5">Belongs to the globin family.</text>
</comment>
<protein>
    <submittedName>
        <fullName evidence="7">Globin family protein</fullName>
    </submittedName>
</protein>
<dbReference type="Pfam" id="PF00042">
    <property type="entry name" value="Globin"/>
    <property type="match status" value="1"/>
</dbReference>
<accession>A0ABW4NDL1</accession>
<keyword evidence="5" id="KW-0813">Transport</keyword>
<dbReference type="PROSITE" id="PS01033">
    <property type="entry name" value="GLOBIN"/>
    <property type="match status" value="1"/>
</dbReference>
<evidence type="ECO:0000256" key="2">
    <source>
        <dbReference type="ARBA" id="ARBA00022621"/>
    </source>
</evidence>
<organism evidence="7 8">
    <name type="scientific">Sphingomonas floccifaciens</name>
    <dbReference type="NCBI Taxonomy" id="1844115"/>
    <lineage>
        <taxon>Bacteria</taxon>
        <taxon>Pseudomonadati</taxon>
        <taxon>Pseudomonadota</taxon>
        <taxon>Alphaproteobacteria</taxon>
        <taxon>Sphingomonadales</taxon>
        <taxon>Sphingomonadaceae</taxon>
        <taxon>Sphingomonas</taxon>
    </lineage>
</organism>
<dbReference type="RefSeq" id="WP_380940649.1">
    <property type="nucleotide sequence ID" value="NZ_JBHUFC010000003.1"/>
</dbReference>
<dbReference type="EMBL" id="JBHUFC010000003">
    <property type="protein sequence ID" value="MFD1788265.1"/>
    <property type="molecule type" value="Genomic_DNA"/>
</dbReference>
<keyword evidence="4" id="KW-0408">Iron</keyword>
<evidence type="ECO:0000256" key="4">
    <source>
        <dbReference type="ARBA" id="ARBA00023004"/>
    </source>
</evidence>
<name>A0ABW4NDL1_9SPHN</name>
<evidence type="ECO:0000259" key="6">
    <source>
        <dbReference type="PROSITE" id="PS01033"/>
    </source>
</evidence>
<gene>
    <name evidence="7" type="ORF">ACFSC3_11845</name>
</gene>
<dbReference type="PANTHER" id="PTHR43396">
    <property type="entry name" value="FLAVOHEMOPROTEIN"/>
    <property type="match status" value="1"/>
</dbReference>
<comment type="caution">
    <text evidence="7">The sequence shown here is derived from an EMBL/GenBank/DDBJ whole genome shotgun (WGS) entry which is preliminary data.</text>
</comment>
<evidence type="ECO:0000256" key="1">
    <source>
        <dbReference type="ARBA" id="ARBA00022617"/>
    </source>
</evidence>
<feature type="domain" description="Globin" evidence="6">
    <location>
        <begin position="1"/>
        <end position="135"/>
    </location>
</feature>
<dbReference type="Gene3D" id="1.10.490.10">
    <property type="entry name" value="Globins"/>
    <property type="match status" value="1"/>
</dbReference>
<dbReference type="InterPro" id="IPR000971">
    <property type="entry name" value="Globin"/>
</dbReference>
<dbReference type="InterPro" id="IPR012292">
    <property type="entry name" value="Globin/Proto"/>
</dbReference>
<keyword evidence="3" id="KW-0479">Metal-binding</keyword>
<keyword evidence="2 5" id="KW-0561">Oxygen transport</keyword>
<dbReference type="Proteomes" id="UP001597283">
    <property type="component" value="Unassembled WGS sequence"/>
</dbReference>
<evidence type="ECO:0000256" key="5">
    <source>
        <dbReference type="RuleBase" id="RU000356"/>
    </source>
</evidence>
<proteinExistence type="inferred from homology"/>
<keyword evidence="1 5" id="KW-0349">Heme</keyword>
<dbReference type="CDD" id="cd12131">
    <property type="entry name" value="HGbI-like"/>
    <property type="match status" value="1"/>
</dbReference>
<keyword evidence="8" id="KW-1185">Reference proteome</keyword>
<dbReference type="SUPFAM" id="SSF46458">
    <property type="entry name" value="Globin-like"/>
    <property type="match status" value="1"/>
</dbReference>
<evidence type="ECO:0000256" key="3">
    <source>
        <dbReference type="ARBA" id="ARBA00022723"/>
    </source>
</evidence>
<dbReference type="InterPro" id="IPR009050">
    <property type="entry name" value="Globin-like_sf"/>
</dbReference>
<sequence length="138" mass="14851">MLSAHQIDLVQASFAYVIPITDEAAAIFYGNLFAHAPDTRSLFLNDMAEQGRKLFLTLATVVDALDRLDTIVPVAQELAIRHVAYGAKAAHYNAVGIALIETLRAGLGAMFDRDTEAAWGAAYQILSDTMQAAARQAA</sequence>
<evidence type="ECO:0000313" key="8">
    <source>
        <dbReference type="Proteomes" id="UP001597283"/>
    </source>
</evidence>
<evidence type="ECO:0000313" key="7">
    <source>
        <dbReference type="EMBL" id="MFD1788265.1"/>
    </source>
</evidence>
<reference evidence="8" key="1">
    <citation type="journal article" date="2019" name="Int. J. Syst. Evol. Microbiol.">
        <title>The Global Catalogue of Microorganisms (GCM) 10K type strain sequencing project: providing services to taxonomists for standard genome sequencing and annotation.</title>
        <authorList>
            <consortium name="The Broad Institute Genomics Platform"/>
            <consortium name="The Broad Institute Genome Sequencing Center for Infectious Disease"/>
            <person name="Wu L."/>
            <person name="Ma J."/>
        </authorList>
    </citation>
    <scope>NUCLEOTIDE SEQUENCE [LARGE SCALE GENOMIC DNA]</scope>
    <source>
        <strain evidence="8">Q85</strain>
    </source>
</reference>
<dbReference type="PANTHER" id="PTHR43396:SF3">
    <property type="entry name" value="FLAVOHEMOPROTEIN"/>
    <property type="match status" value="1"/>
</dbReference>